<accession>A0AAW1ITY0</accession>
<dbReference type="InterPro" id="IPR006578">
    <property type="entry name" value="MADF-dom"/>
</dbReference>
<dbReference type="Proteomes" id="UP001458880">
    <property type="component" value="Unassembled WGS sequence"/>
</dbReference>
<name>A0AAW1ITY0_POPJA</name>
<comment type="caution">
    <text evidence="2">The sequence shown here is derived from an EMBL/GenBank/DDBJ whole genome shotgun (WGS) entry which is preliminary data.</text>
</comment>
<proteinExistence type="predicted"/>
<keyword evidence="3" id="KW-1185">Reference proteome</keyword>
<organism evidence="2 3">
    <name type="scientific">Popillia japonica</name>
    <name type="common">Japanese beetle</name>
    <dbReference type="NCBI Taxonomy" id="7064"/>
    <lineage>
        <taxon>Eukaryota</taxon>
        <taxon>Metazoa</taxon>
        <taxon>Ecdysozoa</taxon>
        <taxon>Arthropoda</taxon>
        <taxon>Hexapoda</taxon>
        <taxon>Insecta</taxon>
        <taxon>Pterygota</taxon>
        <taxon>Neoptera</taxon>
        <taxon>Endopterygota</taxon>
        <taxon>Coleoptera</taxon>
        <taxon>Polyphaga</taxon>
        <taxon>Scarabaeiformia</taxon>
        <taxon>Scarabaeidae</taxon>
        <taxon>Rutelinae</taxon>
        <taxon>Popillia</taxon>
    </lineage>
</organism>
<dbReference type="Pfam" id="PF10545">
    <property type="entry name" value="MADF_DNA_bdg"/>
    <property type="match status" value="1"/>
</dbReference>
<protein>
    <submittedName>
        <fullName evidence="2">Alcohol dehydrogenase transcription factor Myb/SANT-like</fullName>
    </submittedName>
</protein>
<sequence length="78" mass="9216">MSRKWPADHTNRLIELYEVQPILYNIKSPQYHNKIARQTCLTTIQGSLEAYTKIKYSVEDIVKKIIDNFLKPGLFFKD</sequence>
<evidence type="ECO:0000259" key="1">
    <source>
        <dbReference type="Pfam" id="PF10545"/>
    </source>
</evidence>
<gene>
    <name evidence="2" type="ORF">QE152_g34813</name>
</gene>
<dbReference type="AlphaFoldDB" id="A0AAW1ITY0"/>
<dbReference type="EMBL" id="JASPKY010000560">
    <property type="protein sequence ID" value="KAK9692906.1"/>
    <property type="molecule type" value="Genomic_DNA"/>
</dbReference>
<reference evidence="2 3" key="1">
    <citation type="journal article" date="2024" name="BMC Genomics">
        <title>De novo assembly and annotation of Popillia japonica's genome with initial clues to its potential as an invasive pest.</title>
        <authorList>
            <person name="Cucini C."/>
            <person name="Boschi S."/>
            <person name="Funari R."/>
            <person name="Cardaioli E."/>
            <person name="Iannotti N."/>
            <person name="Marturano G."/>
            <person name="Paoli F."/>
            <person name="Bruttini M."/>
            <person name="Carapelli A."/>
            <person name="Frati F."/>
            <person name="Nardi F."/>
        </authorList>
    </citation>
    <scope>NUCLEOTIDE SEQUENCE [LARGE SCALE GENOMIC DNA]</scope>
    <source>
        <strain evidence="2">DMR45628</strain>
    </source>
</reference>
<feature type="domain" description="MADF" evidence="1">
    <location>
        <begin position="13"/>
        <end position="64"/>
    </location>
</feature>
<evidence type="ECO:0000313" key="3">
    <source>
        <dbReference type="Proteomes" id="UP001458880"/>
    </source>
</evidence>
<evidence type="ECO:0000313" key="2">
    <source>
        <dbReference type="EMBL" id="KAK9692906.1"/>
    </source>
</evidence>